<protein>
    <submittedName>
        <fullName evidence="1">Uncharacterized protein</fullName>
    </submittedName>
</protein>
<proteinExistence type="predicted"/>
<reference evidence="2" key="1">
    <citation type="submission" date="2016-11" db="EMBL/GenBank/DDBJ databases">
        <authorList>
            <person name="Varghese N."/>
            <person name="Submissions S."/>
        </authorList>
    </citation>
    <scope>NUCLEOTIDE SEQUENCE [LARGE SCALE GENOMIC DNA]</scope>
    <source>
        <strain evidence="2">DSM 8595</strain>
    </source>
</reference>
<organism evidence="1 2">
    <name type="scientific">Agromyces cerinus subsp. cerinus</name>
    <dbReference type="NCBI Taxonomy" id="232089"/>
    <lineage>
        <taxon>Bacteria</taxon>
        <taxon>Bacillati</taxon>
        <taxon>Actinomycetota</taxon>
        <taxon>Actinomycetes</taxon>
        <taxon>Micrococcales</taxon>
        <taxon>Microbacteriaceae</taxon>
        <taxon>Agromyces</taxon>
    </lineage>
</organism>
<accession>A0A1N6HJR0</accession>
<name>A0A1N6HJR0_9MICO</name>
<evidence type="ECO:0000313" key="2">
    <source>
        <dbReference type="Proteomes" id="UP000184699"/>
    </source>
</evidence>
<evidence type="ECO:0000313" key="1">
    <source>
        <dbReference type="EMBL" id="SIO19982.1"/>
    </source>
</evidence>
<dbReference type="STRING" id="232089.SAMN05443544_3246"/>
<dbReference type="RefSeq" id="WP_159441000.1">
    <property type="nucleotide sequence ID" value="NZ_FSRJ01000004.1"/>
</dbReference>
<keyword evidence="2" id="KW-1185">Reference proteome</keyword>
<dbReference type="EMBL" id="FSRJ01000004">
    <property type="protein sequence ID" value="SIO19982.1"/>
    <property type="molecule type" value="Genomic_DNA"/>
</dbReference>
<dbReference type="OrthoDB" id="272779at2"/>
<dbReference type="AlphaFoldDB" id="A0A1N6HJR0"/>
<gene>
    <name evidence="1" type="ORF">SAMN05443544_3246</name>
</gene>
<dbReference type="Proteomes" id="UP000184699">
    <property type="component" value="Unassembled WGS sequence"/>
</dbReference>
<sequence length="55" mass="6066">MTSTEPDASPVALASISTLGRAESRLGPLEFVLRFSNPLQSFFDKSWRPSEIEPV</sequence>